<dbReference type="FunFam" id="3.40.50.150:FF:000009">
    <property type="entry name" value="23S rRNA (Uracil(1939)-C(5))-methyltransferase RlmD"/>
    <property type="match status" value="1"/>
</dbReference>
<keyword evidence="3 4" id="KW-0949">S-adenosyl-L-methionine</keyword>
<evidence type="ECO:0000256" key="3">
    <source>
        <dbReference type="ARBA" id="ARBA00022691"/>
    </source>
</evidence>
<feature type="binding site" evidence="4">
    <location>
        <position position="340"/>
    </location>
    <ligand>
        <name>S-adenosyl-L-methionine</name>
        <dbReference type="ChEBI" id="CHEBI:59789"/>
    </ligand>
</feature>
<dbReference type="InterPro" id="IPR030390">
    <property type="entry name" value="MeTrfase_TrmA_AS"/>
</dbReference>
<proteinExistence type="inferred from homology"/>
<dbReference type="OrthoDB" id="9804590at2"/>
<dbReference type="PANTHER" id="PTHR11061:SF30">
    <property type="entry name" value="TRNA (URACIL(54)-C(5))-METHYLTRANSFERASE"/>
    <property type="match status" value="1"/>
</dbReference>
<evidence type="ECO:0000259" key="6">
    <source>
        <dbReference type="PROSITE" id="PS50926"/>
    </source>
</evidence>
<protein>
    <submittedName>
        <fullName evidence="7">RNA methyltransferase, TrmA family</fullName>
    </submittedName>
</protein>
<feature type="active site" description="Nucleophile" evidence="4">
    <location>
        <position position="412"/>
    </location>
</feature>
<dbReference type="HOGENOM" id="CLU_014689_7_0_3"/>
<dbReference type="InterPro" id="IPR002792">
    <property type="entry name" value="TRAM_dom"/>
</dbReference>
<dbReference type="Gene3D" id="3.40.50.150">
    <property type="entry name" value="Vaccinia Virus protein VP39"/>
    <property type="match status" value="1"/>
</dbReference>
<dbReference type="SUPFAM" id="SSF50249">
    <property type="entry name" value="Nucleic acid-binding proteins"/>
    <property type="match status" value="1"/>
</dbReference>
<dbReference type="PANTHER" id="PTHR11061">
    <property type="entry name" value="RNA M5U METHYLTRANSFERASE"/>
    <property type="match status" value="1"/>
</dbReference>
<dbReference type="InterPro" id="IPR012340">
    <property type="entry name" value="NA-bd_OB-fold"/>
</dbReference>
<name>B8HSY6_CYAP4</name>
<organism evidence="7">
    <name type="scientific">Cyanothece sp. (strain PCC 7425 / ATCC 29141)</name>
    <dbReference type="NCBI Taxonomy" id="395961"/>
    <lineage>
        <taxon>Bacteria</taxon>
        <taxon>Bacillati</taxon>
        <taxon>Cyanobacteriota</taxon>
        <taxon>Cyanophyceae</taxon>
        <taxon>Gomontiellales</taxon>
        <taxon>Cyanothecaceae</taxon>
        <taxon>Cyanothece</taxon>
    </lineage>
</organism>
<sequence length="457" mass="51085">MIASDRQGLVQGQVIEITIASLSATGDGVGRYGEQVIFVPDTVPGDRVAVRLLQVKPRYAHAQIETLLIPSPDRVRPPCIVADKCGGCQWQPVSYAQQLAAKQAQVSEALERIGKFKHPPVAPILAAPSPLAYRNKVTYPLRQVNHRVQAGYYRKGSHRLVNLNQCPVQDDRLNPLLADVKQDLQQRGWPIYDEHTHRGLLRHLSLRVGRRTGEILLTLVTTDWQLPDFKAQAEEWLQRYPALVGVCLNRNPDRTNAIFGCETRCIAGRPVLTEQFAGLEFEIGSETFFQVYTEQAERLVQILLERLQLQGTERIVDAYCGIGTLSLPIARQAQQVIGLEIHPATVAQAKQNAIRNGLTNVSFYAGPVEQQLPQLDLLPDIVVLDPPRKGCDRSVVEHLSQLRPPRIVYMSCNPATLARDLHLLCQANPYELEQIQPADFFPQTAHVETLAFLRLAT</sequence>
<evidence type="ECO:0000256" key="5">
    <source>
        <dbReference type="PROSITE-ProRule" id="PRU10015"/>
    </source>
</evidence>
<evidence type="ECO:0000256" key="4">
    <source>
        <dbReference type="PROSITE-ProRule" id="PRU01024"/>
    </source>
</evidence>
<keyword evidence="1 4" id="KW-0489">Methyltransferase</keyword>
<feature type="binding site" evidence="4">
    <location>
        <position position="385"/>
    </location>
    <ligand>
        <name>S-adenosyl-L-methionine</name>
        <dbReference type="ChEBI" id="CHEBI:59789"/>
    </ligand>
</feature>
<dbReference type="eggNOG" id="COG2265">
    <property type="taxonomic scope" value="Bacteria"/>
</dbReference>
<dbReference type="NCBIfam" id="TIGR00479">
    <property type="entry name" value="rumA"/>
    <property type="match status" value="1"/>
</dbReference>
<dbReference type="InterPro" id="IPR029063">
    <property type="entry name" value="SAM-dependent_MTases_sf"/>
</dbReference>
<dbReference type="FunFam" id="2.40.50.1070:FF:000003">
    <property type="entry name" value="23S rRNA (Uracil-5-)-methyltransferase RumA"/>
    <property type="match status" value="1"/>
</dbReference>
<dbReference type="PROSITE" id="PS01230">
    <property type="entry name" value="TRMA_1"/>
    <property type="match status" value="1"/>
</dbReference>
<feature type="domain" description="TRAM" evidence="6">
    <location>
        <begin position="8"/>
        <end position="66"/>
    </location>
</feature>
<dbReference type="GO" id="GO:0070475">
    <property type="term" value="P:rRNA base methylation"/>
    <property type="evidence" value="ECO:0007669"/>
    <property type="project" value="TreeGrafter"/>
</dbReference>
<evidence type="ECO:0000256" key="1">
    <source>
        <dbReference type="ARBA" id="ARBA00022603"/>
    </source>
</evidence>
<comment type="similarity">
    <text evidence="4">Belongs to the class I-like SAM-binding methyltransferase superfamily. RNA M5U methyltransferase family.</text>
</comment>
<evidence type="ECO:0000313" key="7">
    <source>
        <dbReference type="EMBL" id="ACL42783.1"/>
    </source>
</evidence>
<gene>
    <name evidence="7" type="ordered locus">Cyan7425_0391</name>
</gene>
<dbReference type="KEGG" id="cyn:Cyan7425_0391"/>
<dbReference type="SUPFAM" id="SSF53335">
    <property type="entry name" value="S-adenosyl-L-methionine-dependent methyltransferases"/>
    <property type="match status" value="1"/>
</dbReference>
<dbReference type="Pfam" id="PF05958">
    <property type="entry name" value="tRNA_U5-meth_tr"/>
    <property type="match status" value="1"/>
</dbReference>
<feature type="binding site" evidence="4">
    <location>
        <position position="290"/>
    </location>
    <ligand>
        <name>S-adenosyl-L-methionine</name>
        <dbReference type="ChEBI" id="CHEBI:59789"/>
    </ligand>
</feature>
<dbReference type="STRING" id="395961.Cyan7425_0391"/>
<feature type="binding site" evidence="4">
    <location>
        <position position="319"/>
    </location>
    <ligand>
        <name>S-adenosyl-L-methionine</name>
        <dbReference type="ChEBI" id="CHEBI:59789"/>
    </ligand>
</feature>
<evidence type="ECO:0000256" key="2">
    <source>
        <dbReference type="ARBA" id="ARBA00022679"/>
    </source>
</evidence>
<dbReference type="GO" id="GO:0070041">
    <property type="term" value="F:rRNA (uridine-C5-)-methyltransferase activity"/>
    <property type="evidence" value="ECO:0007669"/>
    <property type="project" value="TreeGrafter"/>
</dbReference>
<dbReference type="InterPro" id="IPR010280">
    <property type="entry name" value="U5_MeTrfase_fam"/>
</dbReference>
<dbReference type="Gene3D" id="2.40.50.140">
    <property type="entry name" value="Nucleic acid-binding proteins"/>
    <property type="match status" value="1"/>
</dbReference>
<dbReference type="CDD" id="cd02440">
    <property type="entry name" value="AdoMet_MTases"/>
    <property type="match status" value="1"/>
</dbReference>
<feature type="active site" evidence="5">
    <location>
        <position position="412"/>
    </location>
</feature>
<dbReference type="PROSITE" id="PS50926">
    <property type="entry name" value="TRAM"/>
    <property type="match status" value="1"/>
</dbReference>
<reference evidence="7" key="1">
    <citation type="submission" date="2009-01" db="EMBL/GenBank/DDBJ databases">
        <title>Complete sequence of chromosome Cyanothece sp. PCC 7425.</title>
        <authorList>
            <consortium name="US DOE Joint Genome Institute"/>
            <person name="Lucas S."/>
            <person name="Copeland A."/>
            <person name="Lapidus A."/>
            <person name="Glavina del Rio T."/>
            <person name="Dalin E."/>
            <person name="Tice H."/>
            <person name="Bruce D."/>
            <person name="Goodwin L."/>
            <person name="Pitluck S."/>
            <person name="Sims D."/>
            <person name="Meineke L."/>
            <person name="Brettin T."/>
            <person name="Detter J.C."/>
            <person name="Han C."/>
            <person name="Larimer F."/>
            <person name="Land M."/>
            <person name="Hauser L."/>
            <person name="Kyrpides N."/>
            <person name="Ovchinnikova G."/>
            <person name="Liberton M."/>
            <person name="Stoeckel J."/>
            <person name="Banerjee A."/>
            <person name="Singh A."/>
            <person name="Page L."/>
            <person name="Sato H."/>
            <person name="Zhao L."/>
            <person name="Sherman L."/>
            <person name="Pakrasi H."/>
            <person name="Richardson P."/>
        </authorList>
    </citation>
    <scope>NUCLEOTIDE SEQUENCE</scope>
    <source>
        <strain evidence="7">PCC 7425</strain>
    </source>
</reference>
<accession>B8HSY6</accession>
<dbReference type="Gene3D" id="2.40.50.1070">
    <property type="match status" value="1"/>
</dbReference>
<dbReference type="AlphaFoldDB" id="B8HSY6"/>
<keyword evidence="2 4" id="KW-0808">Transferase</keyword>
<dbReference type="PROSITE" id="PS51687">
    <property type="entry name" value="SAM_MT_RNA_M5U"/>
    <property type="match status" value="1"/>
</dbReference>
<dbReference type="Pfam" id="PF01938">
    <property type="entry name" value="TRAM"/>
    <property type="match status" value="1"/>
</dbReference>
<dbReference type="EMBL" id="CP001344">
    <property type="protein sequence ID" value="ACL42783.1"/>
    <property type="molecule type" value="Genomic_DNA"/>
</dbReference>